<gene>
    <name evidence="2" type="ORF">NCTC8529_02284</name>
</gene>
<organism evidence="2 3">
    <name type="scientific">Actinobacillus equuli</name>
    <dbReference type="NCBI Taxonomy" id="718"/>
    <lineage>
        <taxon>Bacteria</taxon>
        <taxon>Pseudomonadati</taxon>
        <taxon>Pseudomonadota</taxon>
        <taxon>Gammaproteobacteria</taxon>
        <taxon>Pasteurellales</taxon>
        <taxon>Pasteurellaceae</taxon>
        <taxon>Actinobacillus</taxon>
    </lineage>
</organism>
<reference evidence="2 3" key="1">
    <citation type="submission" date="2018-12" db="EMBL/GenBank/DDBJ databases">
        <authorList>
            <consortium name="Pathogen Informatics"/>
        </authorList>
    </citation>
    <scope>NUCLEOTIDE SEQUENCE [LARGE SCALE GENOMIC DNA]</scope>
    <source>
        <strain evidence="2 3">NCTC8529</strain>
    </source>
</reference>
<proteinExistence type="predicted"/>
<evidence type="ECO:0000313" key="2">
    <source>
        <dbReference type="EMBL" id="VEE93135.1"/>
    </source>
</evidence>
<keyword evidence="1" id="KW-0175">Coiled coil</keyword>
<evidence type="ECO:0000313" key="3">
    <source>
        <dbReference type="Proteomes" id="UP000268529"/>
    </source>
</evidence>
<feature type="coiled-coil region" evidence="1">
    <location>
        <begin position="113"/>
        <end position="169"/>
    </location>
</feature>
<dbReference type="Gene3D" id="1.20.1270.340">
    <property type="match status" value="1"/>
</dbReference>
<dbReference type="GeneID" id="92744877"/>
<dbReference type="InterPro" id="IPR038338">
    <property type="entry name" value="PriC_sf"/>
</dbReference>
<name>A0AAX3FM51_ACTEU</name>
<protein>
    <submittedName>
        <fullName evidence="2">Primosomal replication protein N</fullName>
    </submittedName>
</protein>
<dbReference type="Pfam" id="PF07445">
    <property type="entry name" value="PriC"/>
    <property type="match status" value="1"/>
</dbReference>
<sequence length="173" mass="20521">MIRYFPALVQKQLDIFLPFDEHEVIISENIFSTQKQKVSFFVQEIMQTANELNKQNSEDYANAYAAKLFHQYEALTQAVKILKLTNGNTETLLFQSSFQFPKNIHSLAPTRRLNEYRKALRALNEKISWLVEKRYNASEAEKVLFERQIQETEYRKMKCLKAIEDLEEQTQFK</sequence>
<dbReference type="RefSeq" id="WP_039196829.1">
    <property type="nucleotide sequence ID" value="NZ_LR134310.1"/>
</dbReference>
<accession>A0AAX3FM51</accession>
<dbReference type="InterPro" id="IPR010890">
    <property type="entry name" value="PriC"/>
</dbReference>
<dbReference type="AlphaFoldDB" id="A0AAX3FM51"/>
<evidence type="ECO:0000256" key="1">
    <source>
        <dbReference type="SAM" id="Coils"/>
    </source>
</evidence>
<dbReference type="Proteomes" id="UP000268529">
    <property type="component" value="Chromosome"/>
</dbReference>
<dbReference type="EMBL" id="LR134310">
    <property type="protein sequence ID" value="VEE93135.1"/>
    <property type="molecule type" value="Genomic_DNA"/>
</dbReference>